<name>A0AAV4N151_9ARAC</name>
<evidence type="ECO:0000313" key="1">
    <source>
        <dbReference type="EMBL" id="GIX77277.1"/>
    </source>
</evidence>
<evidence type="ECO:0000313" key="2">
    <source>
        <dbReference type="Proteomes" id="UP001054837"/>
    </source>
</evidence>
<reference evidence="1 2" key="1">
    <citation type="submission" date="2021-06" db="EMBL/GenBank/DDBJ databases">
        <title>Caerostris darwini draft genome.</title>
        <authorList>
            <person name="Kono N."/>
            <person name="Arakawa K."/>
        </authorList>
    </citation>
    <scope>NUCLEOTIDE SEQUENCE [LARGE SCALE GENOMIC DNA]</scope>
</reference>
<sequence length="112" mass="12867">MDCSKRELVSRYRIHFVLKPRNPNWASQHYWSPQLCQTLSFPCLPSTLVVTPFCSSSSLSPHLFQSQLSGILSLHPIEKIFRHLDDVTHQRPIRASLAPPVQKSPGKFEVRM</sequence>
<protein>
    <submittedName>
        <fullName evidence="1">Uncharacterized protein</fullName>
    </submittedName>
</protein>
<gene>
    <name evidence="1" type="ORF">CDAR_276371</name>
</gene>
<accession>A0AAV4N151</accession>
<dbReference type="EMBL" id="BPLQ01001000">
    <property type="protein sequence ID" value="GIX77277.1"/>
    <property type="molecule type" value="Genomic_DNA"/>
</dbReference>
<proteinExistence type="predicted"/>
<keyword evidence="2" id="KW-1185">Reference proteome</keyword>
<organism evidence="1 2">
    <name type="scientific">Caerostris darwini</name>
    <dbReference type="NCBI Taxonomy" id="1538125"/>
    <lineage>
        <taxon>Eukaryota</taxon>
        <taxon>Metazoa</taxon>
        <taxon>Ecdysozoa</taxon>
        <taxon>Arthropoda</taxon>
        <taxon>Chelicerata</taxon>
        <taxon>Arachnida</taxon>
        <taxon>Araneae</taxon>
        <taxon>Araneomorphae</taxon>
        <taxon>Entelegynae</taxon>
        <taxon>Araneoidea</taxon>
        <taxon>Araneidae</taxon>
        <taxon>Caerostris</taxon>
    </lineage>
</organism>
<dbReference type="AlphaFoldDB" id="A0AAV4N151"/>
<dbReference type="Proteomes" id="UP001054837">
    <property type="component" value="Unassembled WGS sequence"/>
</dbReference>
<comment type="caution">
    <text evidence="1">The sequence shown here is derived from an EMBL/GenBank/DDBJ whole genome shotgun (WGS) entry which is preliminary data.</text>
</comment>